<dbReference type="Pfam" id="PF18348">
    <property type="entry name" value="SH3_16"/>
    <property type="match status" value="1"/>
</dbReference>
<protein>
    <submittedName>
        <fullName evidence="6">SH3 domain-containing protein</fullName>
    </submittedName>
</protein>
<reference evidence="6 7" key="1">
    <citation type="submission" date="2019-11" db="EMBL/GenBank/DDBJ databases">
        <title>Pedobacter sp. HMF7647 Genome sequencing and assembly.</title>
        <authorList>
            <person name="Kang H."/>
            <person name="Kim H."/>
            <person name="Joh K."/>
        </authorList>
    </citation>
    <scope>NUCLEOTIDE SEQUENCE [LARGE SCALE GENOMIC DNA]</scope>
    <source>
        <strain evidence="6 7">HMF7647</strain>
    </source>
</reference>
<dbReference type="SUPFAM" id="SSF54001">
    <property type="entry name" value="Cysteine proteinases"/>
    <property type="match status" value="1"/>
</dbReference>
<name>A0A7K1YF36_9SPHI</name>
<feature type="domain" description="NlpC/P60" evidence="5">
    <location>
        <begin position="130"/>
        <end position="258"/>
    </location>
</feature>
<dbReference type="InterPro" id="IPR000064">
    <property type="entry name" value="NLP_P60_dom"/>
</dbReference>
<dbReference type="InterPro" id="IPR041382">
    <property type="entry name" value="SH3_16"/>
</dbReference>
<dbReference type="Gene3D" id="3.90.1720.10">
    <property type="entry name" value="endopeptidase domain like (from Nostoc punctiforme)"/>
    <property type="match status" value="1"/>
</dbReference>
<evidence type="ECO:0000313" key="7">
    <source>
        <dbReference type="Proteomes" id="UP000466586"/>
    </source>
</evidence>
<evidence type="ECO:0000259" key="5">
    <source>
        <dbReference type="PROSITE" id="PS51935"/>
    </source>
</evidence>
<evidence type="ECO:0000256" key="3">
    <source>
        <dbReference type="ARBA" id="ARBA00022801"/>
    </source>
</evidence>
<evidence type="ECO:0000256" key="2">
    <source>
        <dbReference type="ARBA" id="ARBA00022670"/>
    </source>
</evidence>
<dbReference type="PANTHER" id="PTHR47053:SF1">
    <property type="entry name" value="MUREIN DD-ENDOPEPTIDASE MEPH-RELATED"/>
    <property type="match status" value="1"/>
</dbReference>
<keyword evidence="3" id="KW-0378">Hydrolase</keyword>
<evidence type="ECO:0000313" key="6">
    <source>
        <dbReference type="EMBL" id="MXV52599.1"/>
    </source>
</evidence>
<comment type="caution">
    <text evidence="6">The sequence shown here is derived from an EMBL/GenBank/DDBJ whole genome shotgun (WGS) entry which is preliminary data.</text>
</comment>
<keyword evidence="2" id="KW-0645">Protease</keyword>
<dbReference type="PANTHER" id="PTHR47053">
    <property type="entry name" value="MUREIN DD-ENDOPEPTIDASE MEPH-RELATED"/>
    <property type="match status" value="1"/>
</dbReference>
<proteinExistence type="inferred from homology"/>
<dbReference type="InterPro" id="IPR038765">
    <property type="entry name" value="Papain-like_cys_pep_sf"/>
</dbReference>
<organism evidence="6 7">
    <name type="scientific">Hufsiella arboris</name>
    <dbReference type="NCBI Taxonomy" id="2695275"/>
    <lineage>
        <taxon>Bacteria</taxon>
        <taxon>Pseudomonadati</taxon>
        <taxon>Bacteroidota</taxon>
        <taxon>Sphingobacteriia</taxon>
        <taxon>Sphingobacteriales</taxon>
        <taxon>Sphingobacteriaceae</taxon>
        <taxon>Hufsiella</taxon>
    </lineage>
</organism>
<dbReference type="Pfam" id="PF00877">
    <property type="entry name" value="NLPC_P60"/>
    <property type="match status" value="1"/>
</dbReference>
<accession>A0A7K1YF36</accession>
<gene>
    <name evidence="6" type="ORF">GS399_16620</name>
</gene>
<dbReference type="InterPro" id="IPR051202">
    <property type="entry name" value="Peptidase_C40"/>
</dbReference>
<dbReference type="AlphaFoldDB" id="A0A7K1YF36"/>
<comment type="similarity">
    <text evidence="1">Belongs to the peptidase C40 family.</text>
</comment>
<dbReference type="RefSeq" id="WP_160845770.1">
    <property type="nucleotide sequence ID" value="NZ_WVHT01000008.1"/>
</dbReference>
<dbReference type="Proteomes" id="UP000466586">
    <property type="component" value="Unassembled WGS sequence"/>
</dbReference>
<evidence type="ECO:0000256" key="4">
    <source>
        <dbReference type="ARBA" id="ARBA00022807"/>
    </source>
</evidence>
<dbReference type="EMBL" id="WVHT01000008">
    <property type="protein sequence ID" value="MXV52599.1"/>
    <property type="molecule type" value="Genomic_DNA"/>
</dbReference>
<keyword evidence="4" id="KW-0788">Thiol protease</keyword>
<keyword evidence="7" id="KW-1185">Reference proteome</keyword>
<dbReference type="GO" id="GO:0008234">
    <property type="term" value="F:cysteine-type peptidase activity"/>
    <property type="evidence" value="ECO:0007669"/>
    <property type="project" value="UniProtKB-KW"/>
</dbReference>
<dbReference type="Gene3D" id="2.30.30.40">
    <property type="entry name" value="SH3 Domains"/>
    <property type="match status" value="1"/>
</dbReference>
<evidence type="ECO:0000256" key="1">
    <source>
        <dbReference type="ARBA" id="ARBA00007074"/>
    </source>
</evidence>
<sequence>MDSLFGICNLTAVPLRAEPSDRSEMVSQLLFGDHFQIIEATVKWTKVITGYDDYEGWIDSKQYVLVSKESYEKFEQAQILSGLASENQLNGEFEASVRLVPGSSLLHEKSFTTAELAFHVKGQTVRMGEPDFKTELERYAKFYLNSPYLWGGKTPFGIDCSGFCQVVFKFFGIRLKRDASQQAAQGMVVDFLQNASTGDLAFFDNEEGRIIHVGIMLGNSQIIHASGKVRIDSIDNQGIYNEDTGKHTHKLRIIKRYV</sequence>
<dbReference type="GO" id="GO:0006508">
    <property type="term" value="P:proteolysis"/>
    <property type="evidence" value="ECO:0007669"/>
    <property type="project" value="UniProtKB-KW"/>
</dbReference>
<dbReference type="PROSITE" id="PS51935">
    <property type="entry name" value="NLPC_P60"/>
    <property type="match status" value="1"/>
</dbReference>